<dbReference type="Pfam" id="PF22564">
    <property type="entry name" value="HAAS"/>
    <property type="match status" value="1"/>
</dbReference>
<gene>
    <name evidence="2" type="ORF">H8790_04720</name>
</gene>
<evidence type="ECO:0000256" key="1">
    <source>
        <dbReference type="SAM" id="Phobius"/>
    </source>
</evidence>
<dbReference type="Proteomes" id="UP000515960">
    <property type="component" value="Chromosome"/>
</dbReference>
<sequence>MELFETFCHQVCREVRHATPEERDSICRELREHLEDRAEALQSSGSEEEAAAQAAVEAMGDPVEIGRAMNRQYPLGWLILSRLSGALILLLCLYILFTLPVFGNAYNNLRCRISPSYGGRFMSGTAPESVCLTDYRWTVGSSVLRIYGLEPNHINASGDTRVRVYLCAYNQNPFRYASESLVRDVVFLDEAGNKLERLYGGSGNTGAWYTTISFPLPEGENGFTLNYDSHGYQLEEYIPLPGEEDAP</sequence>
<proteinExistence type="predicted"/>
<dbReference type="InterPro" id="IPR047928">
    <property type="entry name" value="Perm_prefix_1"/>
</dbReference>
<keyword evidence="3" id="KW-1185">Reference proteome</keyword>
<accession>A0A7G9B6Z2</accession>
<dbReference type="KEGG" id="ohi:H8790_04720"/>
<keyword evidence="1" id="KW-0812">Transmembrane</keyword>
<name>A0A7G9B6Z2_9FIRM</name>
<dbReference type="NCBIfam" id="NF038403">
    <property type="entry name" value="perm_prefix_1"/>
    <property type="match status" value="1"/>
</dbReference>
<keyword evidence="1" id="KW-1133">Transmembrane helix</keyword>
<reference evidence="2 3" key="1">
    <citation type="submission" date="2020-08" db="EMBL/GenBank/DDBJ databases">
        <authorList>
            <person name="Liu C."/>
            <person name="Sun Q."/>
        </authorList>
    </citation>
    <scope>NUCLEOTIDE SEQUENCE [LARGE SCALE GENOMIC DNA]</scope>
    <source>
        <strain evidence="2 3">NSJ-62</strain>
    </source>
</reference>
<feature type="transmembrane region" description="Helical" evidence="1">
    <location>
        <begin position="77"/>
        <end position="102"/>
    </location>
</feature>
<dbReference type="RefSeq" id="WP_187333776.1">
    <property type="nucleotide sequence ID" value="NZ_CP060490.1"/>
</dbReference>
<dbReference type="AlphaFoldDB" id="A0A7G9B6Z2"/>
<dbReference type="EMBL" id="CP060490">
    <property type="protein sequence ID" value="QNL45323.1"/>
    <property type="molecule type" value="Genomic_DNA"/>
</dbReference>
<evidence type="ECO:0000313" key="3">
    <source>
        <dbReference type="Proteomes" id="UP000515960"/>
    </source>
</evidence>
<evidence type="ECO:0000313" key="2">
    <source>
        <dbReference type="EMBL" id="QNL45323.1"/>
    </source>
</evidence>
<protein>
    <submittedName>
        <fullName evidence="2">Uncharacterized protein</fullName>
    </submittedName>
</protein>
<organism evidence="2 3">
    <name type="scientific">Oscillibacter hominis</name>
    <dbReference type="NCBI Taxonomy" id="2763056"/>
    <lineage>
        <taxon>Bacteria</taxon>
        <taxon>Bacillati</taxon>
        <taxon>Bacillota</taxon>
        <taxon>Clostridia</taxon>
        <taxon>Eubacteriales</taxon>
        <taxon>Oscillospiraceae</taxon>
        <taxon>Oscillibacter</taxon>
    </lineage>
</organism>
<keyword evidence="1" id="KW-0472">Membrane</keyword>